<gene>
    <name evidence="1" type="ORF">BDN72DRAFT_623982</name>
</gene>
<reference evidence="1 2" key="1">
    <citation type="journal article" date="2019" name="Nat. Ecol. Evol.">
        <title>Megaphylogeny resolves global patterns of mushroom evolution.</title>
        <authorList>
            <person name="Varga T."/>
            <person name="Krizsan K."/>
            <person name="Foldi C."/>
            <person name="Dima B."/>
            <person name="Sanchez-Garcia M."/>
            <person name="Sanchez-Ramirez S."/>
            <person name="Szollosi G.J."/>
            <person name="Szarkandi J.G."/>
            <person name="Papp V."/>
            <person name="Albert L."/>
            <person name="Andreopoulos W."/>
            <person name="Angelini C."/>
            <person name="Antonin V."/>
            <person name="Barry K.W."/>
            <person name="Bougher N.L."/>
            <person name="Buchanan P."/>
            <person name="Buyck B."/>
            <person name="Bense V."/>
            <person name="Catcheside P."/>
            <person name="Chovatia M."/>
            <person name="Cooper J."/>
            <person name="Damon W."/>
            <person name="Desjardin D."/>
            <person name="Finy P."/>
            <person name="Geml J."/>
            <person name="Haridas S."/>
            <person name="Hughes K."/>
            <person name="Justo A."/>
            <person name="Karasinski D."/>
            <person name="Kautmanova I."/>
            <person name="Kiss B."/>
            <person name="Kocsube S."/>
            <person name="Kotiranta H."/>
            <person name="LaButti K.M."/>
            <person name="Lechner B.E."/>
            <person name="Liimatainen K."/>
            <person name="Lipzen A."/>
            <person name="Lukacs Z."/>
            <person name="Mihaltcheva S."/>
            <person name="Morgado L.N."/>
            <person name="Niskanen T."/>
            <person name="Noordeloos M.E."/>
            <person name="Ohm R.A."/>
            <person name="Ortiz-Santana B."/>
            <person name="Ovrebo C."/>
            <person name="Racz N."/>
            <person name="Riley R."/>
            <person name="Savchenko A."/>
            <person name="Shiryaev A."/>
            <person name="Soop K."/>
            <person name="Spirin V."/>
            <person name="Szebenyi C."/>
            <person name="Tomsovsky M."/>
            <person name="Tulloss R.E."/>
            <person name="Uehling J."/>
            <person name="Grigoriev I.V."/>
            <person name="Vagvolgyi C."/>
            <person name="Papp T."/>
            <person name="Martin F.M."/>
            <person name="Miettinen O."/>
            <person name="Hibbett D.S."/>
            <person name="Nagy L.G."/>
        </authorList>
    </citation>
    <scope>NUCLEOTIDE SEQUENCE [LARGE SCALE GENOMIC DNA]</scope>
    <source>
        <strain evidence="1 2">NL-1719</strain>
    </source>
</reference>
<evidence type="ECO:0000313" key="2">
    <source>
        <dbReference type="Proteomes" id="UP000308600"/>
    </source>
</evidence>
<sequence length="249" mass="27722">MSSSNSAFTFTSHPFVASTAQDSRAPCPALNSLANHGYIHHNGCEISFFSLLFAIHHIYNLSIPLSFLLTFVGFLSVGHITWVSSSSHWIPLALPSWRINLSNLSQRGPHCITHDASLVHVNVYPSTTPDQSLVKHMLNFASHTGRDGLSLPELASLHSMQCKAIHTRLDNLHEQIALGECGLAWAVMRSRTTSSEDDVIPYSRLATWFGKEELPEDWWDVGGSRPKESIGLFEARERAEDVSRYTHAM</sequence>
<dbReference type="Proteomes" id="UP000308600">
    <property type="component" value="Unassembled WGS sequence"/>
</dbReference>
<name>A0ACD3AV13_9AGAR</name>
<protein>
    <submittedName>
        <fullName evidence="1">Cloroperoxidase</fullName>
    </submittedName>
</protein>
<evidence type="ECO:0000313" key="1">
    <source>
        <dbReference type="EMBL" id="TFK69192.1"/>
    </source>
</evidence>
<organism evidence="1 2">
    <name type="scientific">Pluteus cervinus</name>
    <dbReference type="NCBI Taxonomy" id="181527"/>
    <lineage>
        <taxon>Eukaryota</taxon>
        <taxon>Fungi</taxon>
        <taxon>Dikarya</taxon>
        <taxon>Basidiomycota</taxon>
        <taxon>Agaricomycotina</taxon>
        <taxon>Agaricomycetes</taxon>
        <taxon>Agaricomycetidae</taxon>
        <taxon>Agaricales</taxon>
        <taxon>Pluteineae</taxon>
        <taxon>Pluteaceae</taxon>
        <taxon>Pluteus</taxon>
    </lineage>
</organism>
<dbReference type="EMBL" id="ML208335">
    <property type="protein sequence ID" value="TFK69192.1"/>
    <property type="molecule type" value="Genomic_DNA"/>
</dbReference>
<keyword evidence="2" id="KW-1185">Reference proteome</keyword>
<proteinExistence type="predicted"/>
<accession>A0ACD3AV13</accession>